<sequence length="220" mass="24905">MKILAFDTANNIATVAISEGQKILAYIEELRPSMQAERLINMIESALEYSKLEYRDIDYLGVTNGPGSFTGIRIGLAAAKGILFNSKIKGTTVSNFEIANFRATLQVNNYQQSIILLDAYRNQLYMQIFDNNNNSISNPLLLDYEAVINLLQQQQIKTICAGSGIARIYGKIKHLPFITILPRYSRVKSIYLCRYIDLTLNKRTLIPFEPLYIRPADAKL</sequence>
<dbReference type="EMBL" id="CP112932">
    <property type="protein sequence ID" value="WPY00468.1"/>
    <property type="molecule type" value="Genomic_DNA"/>
</dbReference>
<dbReference type="Proteomes" id="UP001326613">
    <property type="component" value="Chromosome"/>
</dbReference>
<dbReference type="RefSeq" id="WP_323738532.1">
    <property type="nucleotide sequence ID" value="NZ_CP112932.1"/>
</dbReference>
<evidence type="ECO:0000313" key="3">
    <source>
        <dbReference type="Proteomes" id="UP001326613"/>
    </source>
</evidence>
<dbReference type="Pfam" id="PF00814">
    <property type="entry name" value="TsaD"/>
    <property type="match status" value="1"/>
</dbReference>
<dbReference type="Gene3D" id="3.30.420.40">
    <property type="match status" value="2"/>
</dbReference>
<gene>
    <name evidence="2" type="ORF">Trichorick_00346</name>
</gene>
<dbReference type="InterPro" id="IPR043129">
    <property type="entry name" value="ATPase_NBD"/>
</dbReference>
<evidence type="ECO:0000313" key="2">
    <source>
        <dbReference type="EMBL" id="WPY00468.1"/>
    </source>
</evidence>
<dbReference type="InterPro" id="IPR000905">
    <property type="entry name" value="Gcp-like_dom"/>
</dbReference>
<proteinExistence type="predicted"/>
<keyword evidence="3" id="KW-1185">Reference proteome</keyword>
<reference evidence="2 3" key="1">
    <citation type="submission" date="2022-10" db="EMBL/GenBank/DDBJ databases">
        <title>Host association and intracellularity evolved multiple times independently in the Rickettsiales.</title>
        <authorList>
            <person name="Castelli M."/>
            <person name="Nardi T."/>
            <person name="Gammuto L."/>
            <person name="Bellinzona G."/>
            <person name="Sabaneyeva E."/>
            <person name="Potekhin A."/>
            <person name="Serra V."/>
            <person name="Petroni G."/>
            <person name="Sassera D."/>
        </authorList>
    </citation>
    <scope>NUCLEOTIDE SEQUENCE [LARGE SCALE GENOMIC DNA]</scope>
    <source>
        <strain evidence="2 3">Kr 154-4</strain>
    </source>
</reference>
<accession>A0ABZ0UQZ8</accession>
<dbReference type="NCBIfam" id="TIGR03725">
    <property type="entry name" value="T6A_YeaZ"/>
    <property type="match status" value="1"/>
</dbReference>
<feature type="domain" description="Gcp-like" evidence="1">
    <location>
        <begin position="36"/>
        <end position="137"/>
    </location>
</feature>
<dbReference type="SUPFAM" id="SSF53067">
    <property type="entry name" value="Actin-like ATPase domain"/>
    <property type="match status" value="1"/>
</dbReference>
<evidence type="ECO:0000259" key="1">
    <source>
        <dbReference type="Pfam" id="PF00814"/>
    </source>
</evidence>
<protein>
    <submittedName>
        <fullName evidence="2">tRNA threonylcarbamoyladenosine biosynthesis protein TsaB</fullName>
    </submittedName>
</protein>
<name>A0ABZ0UQZ8_9RICK</name>
<dbReference type="InterPro" id="IPR022496">
    <property type="entry name" value="T6A_TsaB"/>
</dbReference>
<organism evidence="2 3">
    <name type="scientific">Candidatus Trichorickettsia mobilis</name>
    <dbReference type="NCBI Taxonomy" id="1346319"/>
    <lineage>
        <taxon>Bacteria</taxon>
        <taxon>Pseudomonadati</taxon>
        <taxon>Pseudomonadota</taxon>
        <taxon>Alphaproteobacteria</taxon>
        <taxon>Rickettsiales</taxon>
        <taxon>Rickettsiaceae</taxon>
        <taxon>Rickettsieae</taxon>
        <taxon>Candidatus Trichorickettsia</taxon>
    </lineage>
</organism>